<keyword evidence="2" id="KW-0472">Membrane</keyword>
<evidence type="ECO:0000256" key="1">
    <source>
        <dbReference type="SAM" id="MobiDB-lite"/>
    </source>
</evidence>
<gene>
    <name evidence="3" type="ORF">DFR49_2466</name>
</gene>
<dbReference type="Proteomes" id="UP000266568">
    <property type="component" value="Unassembled WGS sequence"/>
</dbReference>
<dbReference type="AlphaFoldDB" id="A0A397PAN5"/>
<sequence length="313" mass="32844">MSRDYVPLDEKPERRIGLRTLGIVGIVAFLIGAIAIGYAIKNYGHWFEGQPTPVKTRSSAMQPAVPDDDAIAAPSATSTDLNSLNAREAALAARLADLEARAATIDTKAEQAGGNATRAEGMLVAFAARRALDRGLGLGYVEGQLRQRFGATQPRAVATIIQASRNPVTADDLRLGLTSIGSDLVSGGDTKGWFDRLRDELSSLVVIHKEGTLSSRPSDRLARARYLIEAGQVESALAEVRRLPGAPRADRWIAAAQRYVDSRRALDVIETAAILGQGGPAVPTVGAAAPAAADQTPPALPVAEPDAAAATAQ</sequence>
<comment type="caution">
    <text evidence="3">The sequence shown here is derived from an EMBL/GenBank/DDBJ whole genome shotgun (WGS) entry which is preliminary data.</text>
</comment>
<accession>A0A397PAN5</accession>
<organism evidence="3 4">
    <name type="scientific">Hephaestia caeni</name>
    <dbReference type="NCBI Taxonomy" id="645617"/>
    <lineage>
        <taxon>Bacteria</taxon>
        <taxon>Pseudomonadati</taxon>
        <taxon>Pseudomonadota</taxon>
        <taxon>Alphaproteobacteria</taxon>
        <taxon>Sphingomonadales</taxon>
        <taxon>Sphingomonadaceae</taxon>
        <taxon>Hephaestia</taxon>
    </lineage>
</organism>
<reference evidence="3 4" key="1">
    <citation type="submission" date="2018-08" db="EMBL/GenBank/DDBJ databases">
        <title>Genomic Encyclopedia of Type Strains, Phase IV (KMG-IV): sequencing the most valuable type-strain genomes for metagenomic binning, comparative biology and taxonomic classification.</title>
        <authorList>
            <person name="Goeker M."/>
        </authorList>
    </citation>
    <scope>NUCLEOTIDE SEQUENCE [LARGE SCALE GENOMIC DNA]</scope>
    <source>
        <strain evidence="3 4">DSM 25527</strain>
    </source>
</reference>
<name>A0A397PAN5_9SPHN</name>
<keyword evidence="2" id="KW-1133">Transmembrane helix</keyword>
<keyword evidence="4" id="KW-1185">Reference proteome</keyword>
<dbReference type="RefSeq" id="WP_119035907.1">
    <property type="nucleotide sequence ID" value="NZ_QXDC01000003.1"/>
</dbReference>
<dbReference type="OrthoDB" id="7432270at2"/>
<evidence type="ECO:0000256" key="2">
    <source>
        <dbReference type="SAM" id="Phobius"/>
    </source>
</evidence>
<evidence type="ECO:0000313" key="3">
    <source>
        <dbReference type="EMBL" id="RIA44227.1"/>
    </source>
</evidence>
<evidence type="ECO:0000313" key="4">
    <source>
        <dbReference type="Proteomes" id="UP000266568"/>
    </source>
</evidence>
<feature type="transmembrane region" description="Helical" evidence="2">
    <location>
        <begin position="21"/>
        <end position="40"/>
    </location>
</feature>
<dbReference type="EMBL" id="QXDC01000003">
    <property type="protein sequence ID" value="RIA44227.1"/>
    <property type="molecule type" value="Genomic_DNA"/>
</dbReference>
<proteinExistence type="predicted"/>
<keyword evidence="2" id="KW-0812">Transmembrane</keyword>
<protein>
    <recommendedName>
        <fullName evidence="5">Inner membrane protein</fullName>
    </recommendedName>
</protein>
<feature type="region of interest" description="Disordered" evidence="1">
    <location>
        <begin position="288"/>
        <end position="313"/>
    </location>
</feature>
<evidence type="ECO:0008006" key="5">
    <source>
        <dbReference type="Google" id="ProtNLM"/>
    </source>
</evidence>